<evidence type="ECO:0000256" key="3">
    <source>
        <dbReference type="ARBA" id="ARBA00023015"/>
    </source>
</evidence>
<dbReference type="EMBL" id="JANFPI010000003">
    <property type="protein sequence ID" value="MCX8997822.1"/>
    <property type="molecule type" value="Genomic_DNA"/>
</dbReference>
<reference evidence="7" key="1">
    <citation type="submission" date="2022-07" db="EMBL/GenBank/DDBJ databases">
        <title>Ectorhizobium quercum gen.nov., sp. nov.</title>
        <authorList>
            <person name="Ma T."/>
            <person name="Li Y."/>
        </authorList>
    </citation>
    <scope>NUCLEOTIDE SEQUENCE</scope>
    <source>
        <strain evidence="7">BDR2-2</strain>
    </source>
</reference>
<dbReference type="GO" id="GO:0030170">
    <property type="term" value="F:pyridoxal phosphate binding"/>
    <property type="evidence" value="ECO:0007669"/>
    <property type="project" value="InterPro"/>
</dbReference>
<dbReference type="GO" id="GO:0003700">
    <property type="term" value="F:DNA-binding transcription factor activity"/>
    <property type="evidence" value="ECO:0007669"/>
    <property type="project" value="InterPro"/>
</dbReference>
<dbReference type="RefSeq" id="WP_306411594.1">
    <property type="nucleotide sequence ID" value="NZ_JANFPI010000003.1"/>
</dbReference>
<dbReference type="PROSITE" id="PS50949">
    <property type="entry name" value="HTH_GNTR"/>
    <property type="match status" value="1"/>
</dbReference>
<keyword evidence="4" id="KW-0238">DNA-binding</keyword>
<keyword evidence="7" id="KW-0032">Aminotransferase</keyword>
<dbReference type="GO" id="GO:0008483">
    <property type="term" value="F:transaminase activity"/>
    <property type="evidence" value="ECO:0007669"/>
    <property type="project" value="UniProtKB-KW"/>
</dbReference>
<protein>
    <submittedName>
        <fullName evidence="7">PLP-dependent aminotransferase family protein</fullName>
    </submittedName>
</protein>
<dbReference type="GO" id="GO:0003677">
    <property type="term" value="F:DNA binding"/>
    <property type="evidence" value="ECO:0007669"/>
    <property type="project" value="UniProtKB-KW"/>
</dbReference>
<keyword evidence="7" id="KW-0808">Transferase</keyword>
<dbReference type="InterPro" id="IPR015422">
    <property type="entry name" value="PyrdxlP-dep_Trfase_small"/>
</dbReference>
<dbReference type="Gene3D" id="3.90.1150.10">
    <property type="entry name" value="Aspartate Aminotransferase, domain 1"/>
    <property type="match status" value="1"/>
</dbReference>
<dbReference type="SUPFAM" id="SSF46785">
    <property type="entry name" value="Winged helix' DNA-binding domain"/>
    <property type="match status" value="1"/>
</dbReference>
<evidence type="ECO:0000313" key="8">
    <source>
        <dbReference type="Proteomes" id="UP001208771"/>
    </source>
</evidence>
<dbReference type="InterPro" id="IPR004839">
    <property type="entry name" value="Aminotransferase_I/II_large"/>
</dbReference>
<dbReference type="PANTHER" id="PTHR46577">
    <property type="entry name" value="HTH-TYPE TRANSCRIPTIONAL REGULATORY PROTEIN GABR"/>
    <property type="match status" value="1"/>
</dbReference>
<dbReference type="InterPro" id="IPR015421">
    <property type="entry name" value="PyrdxlP-dep_Trfase_major"/>
</dbReference>
<dbReference type="Pfam" id="PF00392">
    <property type="entry name" value="GntR"/>
    <property type="match status" value="1"/>
</dbReference>
<comment type="caution">
    <text evidence="7">The sequence shown here is derived from an EMBL/GenBank/DDBJ whole genome shotgun (WGS) entry which is preliminary data.</text>
</comment>
<evidence type="ECO:0000256" key="4">
    <source>
        <dbReference type="ARBA" id="ARBA00023125"/>
    </source>
</evidence>
<name>A0AAE3SV59_9HYPH</name>
<keyword evidence="3" id="KW-0805">Transcription regulation</keyword>
<dbReference type="InterPro" id="IPR000524">
    <property type="entry name" value="Tscrpt_reg_HTH_GntR"/>
</dbReference>
<dbReference type="InterPro" id="IPR036390">
    <property type="entry name" value="WH_DNA-bd_sf"/>
</dbReference>
<sequence length="472" mass="51636">MTNWLPNISEGNGPLYLRLANAIETAISGGDLPAGAKLPPQRNLAYDLGVTIGTISRAYAAVHERGLVSGEVGRGTYVNDRKTPVPAENYDPVVASLGGTRAASVSDGQHRFDTTAAPDVGQSVVLERFISEIARERPLDIVNYSRVFPDHWFEAGVAWLSSNRWSPEAESIVPTLGAHAAIMSVITAMTAPGDKIVFENITYSQVSRSVTLAGRRIAIADTDANGIVPEDFEKVCAQQHPKIVFLMPSAQNPTCSILPLERRRAIADIARRYNVHIIEDNLYGAMRNDDLPMIAELAPDITFVIGGLSKSVAAGIRGGWVACPPHFASRVRIAHRLITGGQPFLLAELCARLVVSGEAMRIRNRCIAEITAREAMIRQILAGYEFESRPSIPFLWLKLPEPWLSGTFRIAALQEGVLVDDEDEFKPGRTDKVFHRIRIGFSTPATREELSDGLAILRRLLDNGETCYDSMA</sequence>
<keyword evidence="2" id="KW-0663">Pyridoxal phosphate</keyword>
<dbReference type="AlphaFoldDB" id="A0AAE3SV59"/>
<dbReference type="Gene3D" id="3.40.640.10">
    <property type="entry name" value="Type I PLP-dependent aspartate aminotransferase-like (Major domain)"/>
    <property type="match status" value="1"/>
</dbReference>
<proteinExistence type="inferred from homology"/>
<keyword evidence="8" id="KW-1185">Reference proteome</keyword>
<dbReference type="InterPro" id="IPR015424">
    <property type="entry name" value="PyrdxlP-dep_Trfase"/>
</dbReference>
<evidence type="ECO:0000256" key="2">
    <source>
        <dbReference type="ARBA" id="ARBA00022898"/>
    </source>
</evidence>
<dbReference type="Gene3D" id="1.10.10.10">
    <property type="entry name" value="Winged helix-like DNA-binding domain superfamily/Winged helix DNA-binding domain"/>
    <property type="match status" value="1"/>
</dbReference>
<accession>A0AAE3SV59</accession>
<feature type="domain" description="HTH gntR-type" evidence="6">
    <location>
        <begin position="13"/>
        <end position="81"/>
    </location>
</feature>
<dbReference type="Proteomes" id="UP001208771">
    <property type="component" value="Unassembled WGS sequence"/>
</dbReference>
<gene>
    <name evidence="7" type="ORF">NOF55_11990</name>
</gene>
<organism evidence="7 8">
    <name type="scientific">Ectorhizobium quercum</name>
    <dbReference type="NCBI Taxonomy" id="2965071"/>
    <lineage>
        <taxon>Bacteria</taxon>
        <taxon>Pseudomonadati</taxon>
        <taxon>Pseudomonadota</taxon>
        <taxon>Alphaproteobacteria</taxon>
        <taxon>Hyphomicrobiales</taxon>
        <taxon>Rhizobiaceae</taxon>
        <taxon>Ectorhizobium</taxon>
    </lineage>
</organism>
<comment type="similarity">
    <text evidence="1">In the C-terminal section; belongs to the class-I pyridoxal-phosphate-dependent aminotransferase family.</text>
</comment>
<dbReference type="PANTHER" id="PTHR46577:SF1">
    <property type="entry name" value="HTH-TYPE TRANSCRIPTIONAL REGULATORY PROTEIN GABR"/>
    <property type="match status" value="1"/>
</dbReference>
<keyword evidence="5" id="KW-0804">Transcription</keyword>
<dbReference type="SUPFAM" id="SSF53383">
    <property type="entry name" value="PLP-dependent transferases"/>
    <property type="match status" value="1"/>
</dbReference>
<dbReference type="InterPro" id="IPR036388">
    <property type="entry name" value="WH-like_DNA-bd_sf"/>
</dbReference>
<evidence type="ECO:0000313" key="7">
    <source>
        <dbReference type="EMBL" id="MCX8997822.1"/>
    </source>
</evidence>
<evidence type="ECO:0000256" key="1">
    <source>
        <dbReference type="ARBA" id="ARBA00005384"/>
    </source>
</evidence>
<dbReference type="CDD" id="cd07377">
    <property type="entry name" value="WHTH_GntR"/>
    <property type="match status" value="1"/>
</dbReference>
<dbReference type="InterPro" id="IPR051446">
    <property type="entry name" value="HTH_trans_reg/aminotransferase"/>
</dbReference>
<dbReference type="Pfam" id="PF00155">
    <property type="entry name" value="Aminotran_1_2"/>
    <property type="match status" value="1"/>
</dbReference>
<evidence type="ECO:0000256" key="5">
    <source>
        <dbReference type="ARBA" id="ARBA00023163"/>
    </source>
</evidence>
<dbReference type="CDD" id="cd00609">
    <property type="entry name" value="AAT_like"/>
    <property type="match status" value="1"/>
</dbReference>
<evidence type="ECO:0000259" key="6">
    <source>
        <dbReference type="PROSITE" id="PS50949"/>
    </source>
</evidence>
<dbReference type="SMART" id="SM00345">
    <property type="entry name" value="HTH_GNTR"/>
    <property type="match status" value="1"/>
</dbReference>